<dbReference type="VEuPathDB" id="TrichDB:TVAGG3_0589110"/>
<reference evidence="2" key="1">
    <citation type="submission" date="2006-10" db="EMBL/GenBank/DDBJ databases">
        <authorList>
            <person name="Amadeo P."/>
            <person name="Zhao Q."/>
            <person name="Wortman J."/>
            <person name="Fraser-Liggett C."/>
            <person name="Carlton J."/>
        </authorList>
    </citation>
    <scope>NUCLEOTIDE SEQUENCE</scope>
    <source>
        <strain evidence="2">G3</strain>
    </source>
</reference>
<reference evidence="2" key="2">
    <citation type="journal article" date="2007" name="Science">
        <title>Draft genome sequence of the sexually transmitted pathogen Trichomonas vaginalis.</title>
        <authorList>
            <person name="Carlton J.M."/>
            <person name="Hirt R.P."/>
            <person name="Silva J.C."/>
            <person name="Delcher A.L."/>
            <person name="Schatz M."/>
            <person name="Zhao Q."/>
            <person name="Wortman J.R."/>
            <person name="Bidwell S.L."/>
            <person name="Alsmark U.C.M."/>
            <person name="Besteiro S."/>
            <person name="Sicheritz-Ponten T."/>
            <person name="Noel C.J."/>
            <person name="Dacks J.B."/>
            <person name="Foster P.G."/>
            <person name="Simillion C."/>
            <person name="Van de Peer Y."/>
            <person name="Miranda-Saavedra D."/>
            <person name="Barton G.J."/>
            <person name="Westrop G.D."/>
            <person name="Mueller S."/>
            <person name="Dessi D."/>
            <person name="Fiori P.L."/>
            <person name="Ren Q."/>
            <person name="Paulsen I."/>
            <person name="Zhang H."/>
            <person name="Bastida-Corcuera F.D."/>
            <person name="Simoes-Barbosa A."/>
            <person name="Brown M.T."/>
            <person name="Hayes R.D."/>
            <person name="Mukherjee M."/>
            <person name="Okumura C.Y."/>
            <person name="Schneider R."/>
            <person name="Smith A.J."/>
            <person name="Vanacova S."/>
            <person name="Villalvazo M."/>
            <person name="Haas B.J."/>
            <person name="Pertea M."/>
            <person name="Feldblyum T.V."/>
            <person name="Utterback T.R."/>
            <person name="Shu C.L."/>
            <person name="Osoegawa K."/>
            <person name="de Jong P.J."/>
            <person name="Hrdy I."/>
            <person name="Horvathova L."/>
            <person name="Zubacova Z."/>
            <person name="Dolezal P."/>
            <person name="Malik S.B."/>
            <person name="Logsdon J.M. Jr."/>
            <person name="Henze K."/>
            <person name="Gupta A."/>
            <person name="Wang C.C."/>
            <person name="Dunne R.L."/>
            <person name="Upcroft J.A."/>
            <person name="Upcroft P."/>
            <person name="White O."/>
            <person name="Salzberg S.L."/>
            <person name="Tang P."/>
            <person name="Chiu C.-H."/>
            <person name="Lee Y.-S."/>
            <person name="Embley T.M."/>
            <person name="Coombs G.H."/>
            <person name="Mottram J.C."/>
            <person name="Tachezy J."/>
            <person name="Fraser-Liggett C.M."/>
            <person name="Johnson P.J."/>
        </authorList>
    </citation>
    <scope>NUCLEOTIDE SEQUENCE [LARGE SCALE GENOMIC DNA]</scope>
    <source>
        <strain evidence="2">G3</strain>
    </source>
</reference>
<evidence type="ECO:0000313" key="3">
    <source>
        <dbReference type="Proteomes" id="UP000001542"/>
    </source>
</evidence>
<keyword evidence="3" id="KW-1185">Reference proteome</keyword>
<evidence type="ECO:0000313" key="2">
    <source>
        <dbReference type="EMBL" id="EAY09965.1"/>
    </source>
</evidence>
<dbReference type="InParanoid" id="A2EBP8"/>
<dbReference type="InterPro" id="IPR016024">
    <property type="entry name" value="ARM-type_fold"/>
</dbReference>
<feature type="compositionally biased region" description="Basic and acidic residues" evidence="1">
    <location>
        <begin position="620"/>
        <end position="652"/>
    </location>
</feature>
<gene>
    <name evidence="2" type="ORF">TVAG_482390</name>
</gene>
<name>A2EBP8_TRIV3</name>
<proteinExistence type="predicted"/>
<organism evidence="2 3">
    <name type="scientific">Trichomonas vaginalis (strain ATCC PRA-98 / G3)</name>
    <dbReference type="NCBI Taxonomy" id="412133"/>
    <lineage>
        <taxon>Eukaryota</taxon>
        <taxon>Metamonada</taxon>
        <taxon>Parabasalia</taxon>
        <taxon>Trichomonadida</taxon>
        <taxon>Trichomonadidae</taxon>
        <taxon>Trichomonas</taxon>
    </lineage>
</organism>
<feature type="compositionally biased region" description="Polar residues" evidence="1">
    <location>
        <begin position="668"/>
        <end position="684"/>
    </location>
</feature>
<dbReference type="Proteomes" id="UP000001542">
    <property type="component" value="Unassembled WGS sequence"/>
</dbReference>
<dbReference type="EMBL" id="DS113347">
    <property type="protein sequence ID" value="EAY09965.1"/>
    <property type="molecule type" value="Genomic_DNA"/>
</dbReference>
<feature type="region of interest" description="Disordered" evidence="1">
    <location>
        <begin position="585"/>
        <end position="685"/>
    </location>
</feature>
<dbReference type="SUPFAM" id="SSF48371">
    <property type="entry name" value="ARM repeat"/>
    <property type="match status" value="1"/>
</dbReference>
<accession>A2EBP8</accession>
<dbReference type="OrthoDB" id="294853at2759"/>
<dbReference type="GO" id="GO:0005085">
    <property type="term" value="F:guanyl-nucleotide exchange factor activity"/>
    <property type="evidence" value="ECO:0000318"/>
    <property type="project" value="GO_Central"/>
</dbReference>
<dbReference type="RefSeq" id="XP_001322188.1">
    <property type="nucleotide sequence ID" value="XM_001322153.1"/>
</dbReference>
<sequence>MNELKSKLIDEIHRYSSYNVKGEIKRLITSFINQLNQNQIRLPIHQHDSPLFKILNTMSSDANFLKTQESYITLLCNLISNDFFTGKCKSNALIALETACLRSSQNNGLKIIQFSATILPTLAFDPDCVAALFSISLSMILHTIPIVSTTAFATSQQMVSIIFDLYYNKDNKIPNDVLKTLNTLVPAEFTHPMLKISFLLLNDICNLLEGQESKWIRVKGLSEGVLVSLWNIIISSHYNFIISEKPLLELVERSVPIPIKSFSKLPLYVSFMSKYYKENPEKTIEMFNYFESTVDTDKNYLYFFRSVFLSSKNYSSDFTKSIDNNISMTNRLLNKLLIIPSSQISPTILNFSLNQTKEMKQQNFELISSIEIALSFILFGNPYFISYNRKELMLFIVYCLRYSNLDFALFCFEGIAKFLNVLHENKNEEERLELIRIITNFVAKQRVLRENAMPAECLSCDLLHTQKKGFFFKQKRILGFKMLIALFNNKISIFERCYTRLFFALSSFPRNKEMEIETTKKIETKELRKIISVLGKNDMFFIDLLQNILIQNNDRIEQVWSNEIFDIPNQKSVKYSDSKTTIVMSEMPPRSISPKQGKNEAFSKQKGKKIPKPPPLENTKQFEEIKVRKERRKSDSIQNDRENFLQRKRSESTKTAPTMRYQRRKSDAASSSVYPETENQQSTTHKTDNIKSVVINMILKTLESCDNKNRLFTIKTVISVLISDNFNDCSEISELFKLINRKILAPPMPSVEEEEFLIKLFLPKYCHDKNSINSCFEGLSFVIKSLLNSVPDRLLPQIIESLFLFVGQRIDQNVSLKSFELLWILAPRVKKNESLVSSLVSQCFYSLADDRKEVADIAVESCFSLFSSNANEINDATFETFMNGCFIPLLSSSSEFSNAEVYQKLFWNILKCVIQFYDRFTNIKSFNDEFWFLLFEKHLEFMKKCQKGDIREKSIDFYKESFNFQKFDEEVYKNLQKTFNEFVKTVADEEMNDINLMKTICDQFCQIYSSAKVTQTEIWLSTISFICQSIPNDFTDFSIPSSLFKLILDAVNPETVLTVSLFVKEIIVNAKSDKIRENGFDILKEIIEKTNCELIITLSQVVIPVFEFEQSFEITKIIFEKISAKNNYTQSEADNLFNIISHFMYCDKETVHQKIVDLFSSVSNSKKVNFVRMSKDDKVLMKLWSIYFDPKGTKYDRNMFDLCFTSLFDNLFNLVSNDMKDDQRLIDFLSFIEKANVPKMKLGFKNDSTTWHLVNILSWLFNLIDDERSEVAKLSKEVISHVTDDMDGIIKN</sequence>
<evidence type="ECO:0000256" key="1">
    <source>
        <dbReference type="SAM" id="MobiDB-lite"/>
    </source>
</evidence>
<dbReference type="VEuPathDB" id="TrichDB:TVAG_482390"/>
<dbReference type="KEGG" id="tva:4767896"/>
<protein>
    <submittedName>
        <fullName evidence="2">Uncharacterized protein</fullName>
    </submittedName>
</protein>